<protein>
    <submittedName>
        <fullName evidence="1">Uncharacterized protein</fullName>
    </submittedName>
</protein>
<sequence length="102" mass="11404">MALLIQVALIVRLIDTGSKRSELLNLFGEKSAKFRLKLRSQMSSGLGPSMSSNEMGFAFVRRLSASYEWHTRSRLKGSTARVCVRYTVRSAQKLLETTYASG</sequence>
<accession>A0A976NXT9</accession>
<dbReference type="GeneID" id="94343879"/>
<reference evidence="1 2" key="1">
    <citation type="journal article" date="2021" name="Genome Biol.">
        <title>AFLAP: assembly-free linkage analysis pipeline using k-mers from genome sequencing data.</title>
        <authorList>
            <person name="Fletcher K."/>
            <person name="Zhang L."/>
            <person name="Gil J."/>
            <person name="Han R."/>
            <person name="Cavanaugh K."/>
            <person name="Michelmore R."/>
        </authorList>
    </citation>
    <scope>NUCLEOTIDE SEQUENCE [LARGE SCALE GENOMIC DNA]</scope>
    <source>
        <strain evidence="1 2">SF5</strain>
    </source>
</reference>
<dbReference type="Proteomes" id="UP000294530">
    <property type="component" value="Unassembled WGS sequence"/>
</dbReference>
<gene>
    <name evidence="1" type="ORF">CCR75_000100</name>
</gene>
<dbReference type="RefSeq" id="XP_067821537.1">
    <property type="nucleotide sequence ID" value="XM_067958208.1"/>
</dbReference>
<dbReference type="KEGG" id="blac:94343879"/>
<name>A0A976NXT9_BRELC</name>
<organism evidence="1 2">
    <name type="scientific">Bremia lactucae</name>
    <name type="common">Lettuce downy mildew</name>
    <dbReference type="NCBI Taxonomy" id="4779"/>
    <lineage>
        <taxon>Eukaryota</taxon>
        <taxon>Sar</taxon>
        <taxon>Stramenopiles</taxon>
        <taxon>Oomycota</taxon>
        <taxon>Peronosporomycetes</taxon>
        <taxon>Peronosporales</taxon>
        <taxon>Peronosporaceae</taxon>
        <taxon>Bremia</taxon>
    </lineage>
</organism>
<evidence type="ECO:0000313" key="1">
    <source>
        <dbReference type="EMBL" id="TDH72038.1"/>
    </source>
</evidence>
<keyword evidence="2" id="KW-1185">Reference proteome</keyword>
<comment type="caution">
    <text evidence="1">The sequence shown here is derived from an EMBL/GenBank/DDBJ whole genome shotgun (WGS) entry which is preliminary data.</text>
</comment>
<proteinExistence type="predicted"/>
<dbReference type="AlphaFoldDB" id="A0A976NXT9"/>
<dbReference type="EMBL" id="SHOA02000037">
    <property type="protein sequence ID" value="TDH72038.1"/>
    <property type="molecule type" value="Genomic_DNA"/>
</dbReference>
<evidence type="ECO:0000313" key="2">
    <source>
        <dbReference type="Proteomes" id="UP000294530"/>
    </source>
</evidence>